<comment type="caution">
    <text evidence="2">The sequence shown here is derived from an EMBL/GenBank/DDBJ whole genome shotgun (WGS) entry which is preliminary data.</text>
</comment>
<feature type="signal peptide" evidence="1">
    <location>
        <begin position="1"/>
        <end position="19"/>
    </location>
</feature>
<protein>
    <recommendedName>
        <fullName evidence="3">PorV/PorQ family protein</fullName>
    </recommendedName>
</protein>
<feature type="chain" id="PRO_5028286980" description="PorV/PorQ family protein" evidence="1">
    <location>
        <begin position="20"/>
        <end position="306"/>
    </location>
</feature>
<evidence type="ECO:0000256" key="1">
    <source>
        <dbReference type="SAM" id="SignalP"/>
    </source>
</evidence>
<dbReference type="Proteomes" id="UP000885931">
    <property type="component" value="Unassembled WGS sequence"/>
</dbReference>
<accession>A0A7C1BDE9</accession>
<gene>
    <name evidence="2" type="ORF">ENG67_02645</name>
</gene>
<name>A0A7C1BDE9_UNCW3</name>
<organism evidence="2">
    <name type="scientific">candidate division WOR-3 bacterium</name>
    <dbReference type="NCBI Taxonomy" id="2052148"/>
    <lineage>
        <taxon>Bacteria</taxon>
        <taxon>Bacteria division WOR-3</taxon>
    </lineage>
</organism>
<proteinExistence type="predicted"/>
<dbReference type="Gene3D" id="2.40.160.60">
    <property type="entry name" value="Outer membrane protein transport protein (OMPP1/FadL/TodX)"/>
    <property type="match status" value="1"/>
</dbReference>
<sequence>MRYFFILLAAVPLMATKYAGEPFNLGMGARPLGLGNSYVAVAEDPTSVYWNPAGLKGASSRQLFLMHSEVFGGLLRMDFLSFSVENVMGDVTGGVGLYILSSPGIKQTALVDTSDTAHASNVGVVDELNYNLIAMYLGGARDFLGGRLGVSIKVLQEDLSVEKGIGMGVDLGYQRTGKHVSYGIVLRDAFTTPIFWSSGRKEYIMPNLRLGISFKRKGSFLLTADLQTFFENRSTSSPLNLSIVSFEPSLGLEINVTRFFKLRGGLDRGNPAFGAGIKASRFDIDYAFLAHPDLGSSYRISLTGRL</sequence>
<evidence type="ECO:0008006" key="3">
    <source>
        <dbReference type="Google" id="ProtNLM"/>
    </source>
</evidence>
<keyword evidence="1" id="KW-0732">Signal</keyword>
<reference evidence="2" key="1">
    <citation type="journal article" date="2020" name="mSystems">
        <title>Genome- and Community-Level Interaction Insights into Carbon Utilization and Element Cycling Functions of Hydrothermarchaeota in Hydrothermal Sediment.</title>
        <authorList>
            <person name="Zhou Z."/>
            <person name="Liu Y."/>
            <person name="Xu W."/>
            <person name="Pan J."/>
            <person name="Luo Z.H."/>
            <person name="Li M."/>
        </authorList>
    </citation>
    <scope>NUCLEOTIDE SEQUENCE [LARGE SCALE GENOMIC DNA]</scope>
    <source>
        <strain evidence="2">HyVt-237</strain>
    </source>
</reference>
<evidence type="ECO:0000313" key="2">
    <source>
        <dbReference type="EMBL" id="HDM90089.1"/>
    </source>
</evidence>
<dbReference type="AlphaFoldDB" id="A0A7C1BDE9"/>
<dbReference type="EMBL" id="DRBW01000100">
    <property type="protein sequence ID" value="HDM90089.1"/>
    <property type="molecule type" value="Genomic_DNA"/>
</dbReference>